<organism evidence="3 4">
    <name type="scientific">Nonomuraea guangzhouensis</name>
    <dbReference type="NCBI Taxonomy" id="1291555"/>
    <lineage>
        <taxon>Bacteria</taxon>
        <taxon>Bacillati</taxon>
        <taxon>Actinomycetota</taxon>
        <taxon>Actinomycetes</taxon>
        <taxon>Streptosporangiales</taxon>
        <taxon>Streptosporangiaceae</taxon>
        <taxon>Nonomuraea</taxon>
    </lineage>
</organism>
<dbReference type="SMART" id="SM00458">
    <property type="entry name" value="RICIN"/>
    <property type="match status" value="1"/>
</dbReference>
<keyword evidence="4" id="KW-1185">Reference proteome</keyword>
<dbReference type="Proteomes" id="UP001597097">
    <property type="component" value="Unassembled WGS sequence"/>
</dbReference>
<dbReference type="RefSeq" id="WP_219528327.1">
    <property type="nucleotide sequence ID" value="NZ_JAHKRM010000004.1"/>
</dbReference>
<protein>
    <submittedName>
        <fullName evidence="3">Ricin-type beta-trefoil lectin domain protein</fullName>
    </submittedName>
</protein>
<evidence type="ECO:0000313" key="3">
    <source>
        <dbReference type="EMBL" id="MFD1544154.1"/>
    </source>
</evidence>
<evidence type="ECO:0000256" key="1">
    <source>
        <dbReference type="SAM" id="SignalP"/>
    </source>
</evidence>
<proteinExistence type="predicted"/>
<dbReference type="PROSITE" id="PS50231">
    <property type="entry name" value="RICIN_B_LECTIN"/>
    <property type="match status" value="1"/>
</dbReference>
<gene>
    <name evidence="3" type="ORF">ACFSJ0_44430</name>
</gene>
<feature type="domain" description="Ricin B lectin" evidence="2">
    <location>
        <begin position="38"/>
        <end position="160"/>
    </location>
</feature>
<evidence type="ECO:0000259" key="2">
    <source>
        <dbReference type="SMART" id="SM00458"/>
    </source>
</evidence>
<accession>A0ABW4GP08</accession>
<reference evidence="4" key="1">
    <citation type="journal article" date="2019" name="Int. J. Syst. Evol. Microbiol.">
        <title>The Global Catalogue of Microorganisms (GCM) 10K type strain sequencing project: providing services to taxonomists for standard genome sequencing and annotation.</title>
        <authorList>
            <consortium name="The Broad Institute Genomics Platform"/>
            <consortium name="The Broad Institute Genome Sequencing Center for Infectious Disease"/>
            <person name="Wu L."/>
            <person name="Ma J."/>
        </authorList>
    </citation>
    <scope>NUCLEOTIDE SEQUENCE [LARGE SCALE GENOMIC DNA]</scope>
    <source>
        <strain evidence="4">CGMCC 1.15399</strain>
    </source>
</reference>
<dbReference type="InterPro" id="IPR000772">
    <property type="entry name" value="Ricin_B_lectin"/>
</dbReference>
<name>A0ABW4GP08_9ACTN</name>
<evidence type="ECO:0000313" key="4">
    <source>
        <dbReference type="Proteomes" id="UP001597097"/>
    </source>
</evidence>
<sequence>MKLTTRVFSTTLALLIAGSGTALAQPAKPAAAKSALSVRHFHNVRFQRCLDADTNTGGNGGKVQLWDCGPWNQQDWDVRADGSIYNMRFQRCLDADTNTGGNGGKVQLWDCGPWNQQQWVLRDDGSVYNVRFQRCLDADTNTGGNGGKVQLWDCGPWNQQWWR</sequence>
<dbReference type="Pfam" id="PF00652">
    <property type="entry name" value="Ricin_B_lectin"/>
    <property type="match status" value="1"/>
</dbReference>
<feature type="chain" id="PRO_5046047366" evidence="1">
    <location>
        <begin position="25"/>
        <end position="163"/>
    </location>
</feature>
<keyword evidence="1" id="KW-0732">Signal</keyword>
<dbReference type="EMBL" id="JBHUCM010000043">
    <property type="protein sequence ID" value="MFD1544154.1"/>
    <property type="molecule type" value="Genomic_DNA"/>
</dbReference>
<feature type="signal peptide" evidence="1">
    <location>
        <begin position="1"/>
        <end position="24"/>
    </location>
</feature>
<comment type="caution">
    <text evidence="3">The sequence shown here is derived from an EMBL/GenBank/DDBJ whole genome shotgun (WGS) entry which is preliminary data.</text>
</comment>